<evidence type="ECO:0000313" key="3">
    <source>
        <dbReference type="EMBL" id="MFC1441358.1"/>
    </source>
</evidence>
<evidence type="ECO:0000259" key="2">
    <source>
        <dbReference type="Pfam" id="PF07510"/>
    </source>
</evidence>
<dbReference type="Pfam" id="PF07510">
    <property type="entry name" value="GmrSD_C"/>
    <property type="match status" value="1"/>
</dbReference>
<dbReference type="InterPro" id="IPR004919">
    <property type="entry name" value="GmrSD_N"/>
</dbReference>
<dbReference type="PANTHER" id="PTHR35149">
    <property type="entry name" value="SLL5132 PROTEIN"/>
    <property type="match status" value="1"/>
</dbReference>
<dbReference type="EMBL" id="JBEUKS010000009">
    <property type="protein sequence ID" value="MFC1441358.1"/>
    <property type="molecule type" value="Genomic_DNA"/>
</dbReference>
<dbReference type="Proteomes" id="UP001592581">
    <property type="component" value="Unassembled WGS sequence"/>
</dbReference>
<sequence length="748" mass="84694">MLAAVDREGATMAAGTIQGDTFDLMDLFEKAIYHIEYYQREYAWSAEDVRTLVADLFDSFERAWQDGRAPRRDRGEPFFLGPFVFVEQDRQVRFLVDGQQRFTTLHLLFLHLRQMAAALGRRDVESKLDRVITAFYIGDRPRFRIDIEERQKLLEALYRDEPYELQPGASLSVRNLHERSAQISELIDERLGEERLRSFVDWLLTRVIMVGIRAPGRDSGFRIFESMNDRGARLTPVDLLKSFLLSHVGEGEEKLNQRWRHMLAELTSVRDDTHAPRTFLKAALIAHYATLGEEGTADSDSIEAGLNIWVRKNTDRLGLHRPEDFFRFVDHLIELAGHYRTFLRASRGLYGENGLEALFYNEVNGLTNQMALVLAAVRSHDTDTSAKEKAALAANFLDCLYVERVLADDPVQAKDFEPDLQLLIPRLRRCATRDDVADVLSAALPSTAFESVCTFGMRGNNKAQVRYLLARLTAYIETGCRRPNLIAEYLGEERAWQIEHLYANHPERHRHEVPDAAAFRALRARLGVLVLLRRSDNASYNDLPLEEKRLRYARENVLAAVLAPDYRKNNPTLKGFIADNGIEQQFREFGNESLTRVVEVRGELYRRLCAKIWAPAALGFSSAVEQPAVAGLTPAGANGCVVPPRHRPLRTDLARMMRAHVLTPGTRIEGMYRDVSYTATVDADGGIAMPSGDYFVSADEAGKIACGTRHCAGMAFWHVVAADGQRVSLRELRLQAQQDGRLTRGSRT</sequence>
<gene>
    <name evidence="3" type="ORF">ABUW04_24160</name>
</gene>
<organism evidence="3 4">
    <name type="scientific">Streptacidiphilus jeojiensis</name>
    <dbReference type="NCBI Taxonomy" id="3229225"/>
    <lineage>
        <taxon>Bacteria</taxon>
        <taxon>Bacillati</taxon>
        <taxon>Actinomycetota</taxon>
        <taxon>Actinomycetes</taxon>
        <taxon>Kitasatosporales</taxon>
        <taxon>Streptomycetaceae</taxon>
        <taxon>Streptacidiphilus</taxon>
    </lineage>
</organism>
<dbReference type="RefSeq" id="WP_380566565.1">
    <property type="nucleotide sequence ID" value="NZ_JBEUKS010000009.1"/>
</dbReference>
<accession>A0ABV6XTF7</accession>
<name>A0ABV6XTF7_9ACTN</name>
<dbReference type="Pfam" id="PF03235">
    <property type="entry name" value="GmrSD_N"/>
    <property type="match status" value="1"/>
</dbReference>
<keyword evidence="4" id="KW-1185">Reference proteome</keyword>
<feature type="domain" description="GmrSD restriction endonucleases C-terminal" evidence="2">
    <location>
        <begin position="459"/>
        <end position="556"/>
    </location>
</feature>
<reference evidence="3 4" key="1">
    <citation type="submission" date="2024-06" db="EMBL/GenBank/DDBJ databases">
        <authorList>
            <person name="Lee S.D."/>
        </authorList>
    </citation>
    <scope>NUCLEOTIDE SEQUENCE [LARGE SCALE GENOMIC DNA]</scope>
    <source>
        <strain evidence="3 4">N1-10</strain>
    </source>
</reference>
<dbReference type="InterPro" id="IPR011089">
    <property type="entry name" value="GmrSD_C"/>
</dbReference>
<feature type="domain" description="GmrSD restriction endonucleases N-terminal" evidence="1">
    <location>
        <begin position="26"/>
        <end position="245"/>
    </location>
</feature>
<dbReference type="PANTHER" id="PTHR35149:SF2">
    <property type="entry name" value="DUF262 DOMAIN-CONTAINING PROTEIN"/>
    <property type="match status" value="1"/>
</dbReference>
<proteinExistence type="predicted"/>
<evidence type="ECO:0000259" key="1">
    <source>
        <dbReference type="Pfam" id="PF03235"/>
    </source>
</evidence>
<protein>
    <submittedName>
        <fullName evidence="3">DUF262 domain-containing protein</fullName>
    </submittedName>
</protein>
<comment type="caution">
    <text evidence="3">The sequence shown here is derived from an EMBL/GenBank/DDBJ whole genome shotgun (WGS) entry which is preliminary data.</text>
</comment>
<evidence type="ECO:0000313" key="4">
    <source>
        <dbReference type="Proteomes" id="UP001592581"/>
    </source>
</evidence>